<dbReference type="Proteomes" id="UP000001997">
    <property type="component" value="Unassembled WGS sequence"/>
</dbReference>
<dbReference type="eggNOG" id="KOG2354">
    <property type="taxonomic scope" value="Eukaryota"/>
</dbReference>
<evidence type="ECO:0000313" key="3">
    <source>
        <dbReference type="Proteomes" id="UP000001997"/>
    </source>
</evidence>
<dbReference type="GO" id="GO:0042797">
    <property type="term" value="P:tRNA transcription by RNA polymerase III"/>
    <property type="evidence" value="ECO:0007669"/>
    <property type="project" value="TreeGrafter"/>
</dbReference>
<feature type="compositionally biased region" description="Polar residues" evidence="1">
    <location>
        <begin position="21"/>
        <end position="32"/>
    </location>
</feature>
<protein>
    <recommendedName>
        <fullName evidence="4">DNA-directed RNA polymerase III subunit RPC5</fullName>
    </recommendedName>
</protein>
<dbReference type="InParanoid" id="A5DAR1"/>
<dbReference type="EMBL" id="CH408155">
    <property type="protein sequence ID" value="EDK36268.2"/>
    <property type="molecule type" value="Genomic_DNA"/>
</dbReference>
<dbReference type="AlphaFoldDB" id="A5DAR1"/>
<feature type="region of interest" description="Disordered" evidence="1">
    <location>
        <begin position="1"/>
        <end position="50"/>
    </location>
</feature>
<evidence type="ECO:0008006" key="4">
    <source>
        <dbReference type="Google" id="ProtNLM"/>
    </source>
</evidence>
<dbReference type="Pfam" id="PF04801">
    <property type="entry name" value="RPC5"/>
    <property type="match status" value="1"/>
</dbReference>
<sequence length="274" mass="30592">MDHAGLFVDDDEIMEDAGNQPEVQSGLSSQTASGFESDESENGEEDDPIVESIPVIMNDIPDSNQHVYVLQYPGRPKSSPVEEERISASIKPESRYLEVKVPIVTEKFYDENRAEEWGVQVTEHSLQGVLDKTRGGLYVGKIRQIDGQRQVVLVPVECSAQLRPSFKYVDDAETARTNQRKADMGDHIPKQTSSHVLQTSARTGIQPDGFSTTMLGESLKHIRQFEDEEWSHLQYHGPNDAPSAELNQHLIGDADAQPLSTTTQLSDYILQLTR</sequence>
<feature type="compositionally biased region" description="Acidic residues" evidence="1">
    <location>
        <begin position="36"/>
        <end position="49"/>
    </location>
</feature>
<name>A5DAR1_PICGU</name>
<dbReference type="InterPro" id="IPR006886">
    <property type="entry name" value="RNA_pol_III_Rpc5"/>
</dbReference>
<evidence type="ECO:0000256" key="1">
    <source>
        <dbReference type="SAM" id="MobiDB-lite"/>
    </source>
</evidence>
<dbReference type="OMA" id="NCHASIK"/>
<dbReference type="STRING" id="294746.A5DAR1"/>
<dbReference type="PANTHER" id="PTHR12069">
    <property type="entry name" value="DNA-DIRECTED RNA POLYMERASES III 80 KDA POLYPEPTIDE RNA POLYMERASE III SUBUNIT 5"/>
    <property type="match status" value="1"/>
</dbReference>
<dbReference type="OrthoDB" id="340681at2759"/>
<proteinExistence type="predicted"/>
<keyword evidence="3" id="KW-1185">Reference proteome</keyword>
<dbReference type="VEuPathDB" id="FungiDB:PGUG_00366"/>
<dbReference type="HOGENOM" id="CLU_072845_0_0_1"/>
<accession>A5DAR1</accession>
<reference evidence="2 3" key="1">
    <citation type="journal article" date="2009" name="Nature">
        <title>Evolution of pathogenicity and sexual reproduction in eight Candida genomes.</title>
        <authorList>
            <person name="Butler G."/>
            <person name="Rasmussen M.D."/>
            <person name="Lin M.F."/>
            <person name="Santos M.A."/>
            <person name="Sakthikumar S."/>
            <person name="Munro C.A."/>
            <person name="Rheinbay E."/>
            <person name="Grabherr M."/>
            <person name="Forche A."/>
            <person name="Reedy J.L."/>
            <person name="Agrafioti I."/>
            <person name="Arnaud M.B."/>
            <person name="Bates S."/>
            <person name="Brown A.J."/>
            <person name="Brunke S."/>
            <person name="Costanzo M.C."/>
            <person name="Fitzpatrick D.A."/>
            <person name="de Groot P.W."/>
            <person name="Harris D."/>
            <person name="Hoyer L.L."/>
            <person name="Hube B."/>
            <person name="Klis F.M."/>
            <person name="Kodira C."/>
            <person name="Lennard N."/>
            <person name="Logue M.E."/>
            <person name="Martin R."/>
            <person name="Neiman A.M."/>
            <person name="Nikolaou E."/>
            <person name="Quail M.A."/>
            <person name="Quinn J."/>
            <person name="Santos M.C."/>
            <person name="Schmitzberger F.F."/>
            <person name="Sherlock G."/>
            <person name="Shah P."/>
            <person name="Silverstein K.A."/>
            <person name="Skrzypek M.S."/>
            <person name="Soll D."/>
            <person name="Staggs R."/>
            <person name="Stansfield I."/>
            <person name="Stumpf M.P."/>
            <person name="Sudbery P.E."/>
            <person name="Srikantha T."/>
            <person name="Zeng Q."/>
            <person name="Berman J."/>
            <person name="Berriman M."/>
            <person name="Heitman J."/>
            <person name="Gow N.A."/>
            <person name="Lorenz M.C."/>
            <person name="Birren B.W."/>
            <person name="Kellis M."/>
            <person name="Cuomo C.A."/>
        </authorList>
    </citation>
    <scope>NUCLEOTIDE SEQUENCE [LARGE SCALE GENOMIC DNA]</scope>
    <source>
        <strain evidence="3">ATCC 6260 / CBS 566 / DSM 6381 / JCM 1539 / NBRC 10279 / NRRL Y-324</strain>
    </source>
</reference>
<evidence type="ECO:0000313" key="2">
    <source>
        <dbReference type="EMBL" id="EDK36268.2"/>
    </source>
</evidence>
<dbReference type="GO" id="GO:0005666">
    <property type="term" value="C:RNA polymerase III complex"/>
    <property type="evidence" value="ECO:0007669"/>
    <property type="project" value="TreeGrafter"/>
</dbReference>
<dbReference type="GeneID" id="5129232"/>
<dbReference type="PANTHER" id="PTHR12069:SF0">
    <property type="entry name" value="DNA-DIRECTED RNA POLYMERASE III SUBUNIT RPC5"/>
    <property type="match status" value="1"/>
</dbReference>
<dbReference type="RefSeq" id="XP_001486989.2">
    <property type="nucleotide sequence ID" value="XM_001486939.1"/>
</dbReference>
<dbReference type="FunCoup" id="A5DAR1">
    <property type="interactions" value="141"/>
</dbReference>
<dbReference type="KEGG" id="pgu:PGUG_00366"/>
<organism evidence="2 3">
    <name type="scientific">Meyerozyma guilliermondii (strain ATCC 6260 / CBS 566 / DSM 6381 / JCM 1539 / NBRC 10279 / NRRL Y-324)</name>
    <name type="common">Yeast</name>
    <name type="synonym">Candida guilliermondii</name>
    <dbReference type="NCBI Taxonomy" id="294746"/>
    <lineage>
        <taxon>Eukaryota</taxon>
        <taxon>Fungi</taxon>
        <taxon>Dikarya</taxon>
        <taxon>Ascomycota</taxon>
        <taxon>Saccharomycotina</taxon>
        <taxon>Pichiomycetes</taxon>
        <taxon>Debaryomycetaceae</taxon>
        <taxon>Meyerozyma</taxon>
    </lineage>
</organism>
<gene>
    <name evidence="2" type="ORF">PGUG_00366</name>
</gene>